<feature type="domain" description="HECT" evidence="2">
    <location>
        <begin position="114"/>
        <end position="327"/>
    </location>
</feature>
<dbReference type="AlphaFoldDB" id="A0A9N9MJK0"/>
<evidence type="ECO:0000313" key="4">
    <source>
        <dbReference type="Proteomes" id="UP001152799"/>
    </source>
</evidence>
<evidence type="ECO:0000313" key="3">
    <source>
        <dbReference type="EMBL" id="CAG9763615.1"/>
    </source>
</evidence>
<name>A0A9N9MJK0_9CUCU</name>
<organism evidence="3 4">
    <name type="scientific">Ceutorhynchus assimilis</name>
    <name type="common">cabbage seed weevil</name>
    <dbReference type="NCBI Taxonomy" id="467358"/>
    <lineage>
        <taxon>Eukaryota</taxon>
        <taxon>Metazoa</taxon>
        <taxon>Ecdysozoa</taxon>
        <taxon>Arthropoda</taxon>
        <taxon>Hexapoda</taxon>
        <taxon>Insecta</taxon>
        <taxon>Pterygota</taxon>
        <taxon>Neoptera</taxon>
        <taxon>Endopterygota</taxon>
        <taxon>Coleoptera</taxon>
        <taxon>Polyphaga</taxon>
        <taxon>Cucujiformia</taxon>
        <taxon>Curculionidae</taxon>
        <taxon>Ceutorhynchinae</taxon>
        <taxon>Ceutorhynchus</taxon>
    </lineage>
</organism>
<dbReference type="Proteomes" id="UP001152799">
    <property type="component" value="Chromosome 14"/>
</dbReference>
<dbReference type="EMBL" id="OU892290">
    <property type="protein sequence ID" value="CAG9763615.1"/>
    <property type="molecule type" value="Genomic_DNA"/>
</dbReference>
<dbReference type="SUPFAM" id="SSF56204">
    <property type="entry name" value="Hect, E3 ligase catalytic domain"/>
    <property type="match status" value="1"/>
</dbReference>
<dbReference type="Pfam" id="PF00632">
    <property type="entry name" value="HECT"/>
    <property type="match status" value="1"/>
</dbReference>
<keyword evidence="1" id="KW-0833">Ubl conjugation pathway</keyword>
<evidence type="ECO:0000256" key="1">
    <source>
        <dbReference type="ARBA" id="ARBA00022786"/>
    </source>
</evidence>
<dbReference type="GO" id="GO:0009966">
    <property type="term" value="P:regulation of signal transduction"/>
    <property type="evidence" value="ECO:0007669"/>
    <property type="project" value="UniProtKB-ARBA"/>
</dbReference>
<protein>
    <recommendedName>
        <fullName evidence="2">HECT domain-containing protein</fullName>
    </recommendedName>
</protein>
<dbReference type="InterPro" id="IPR035983">
    <property type="entry name" value="Hect_E3_ubiquitin_ligase"/>
</dbReference>
<dbReference type="InterPro" id="IPR000569">
    <property type="entry name" value="HECT_dom"/>
</dbReference>
<dbReference type="OrthoDB" id="6755555at2759"/>
<reference evidence="3" key="1">
    <citation type="submission" date="2022-01" db="EMBL/GenBank/DDBJ databases">
        <authorList>
            <person name="King R."/>
        </authorList>
    </citation>
    <scope>NUCLEOTIDE SEQUENCE</scope>
</reference>
<keyword evidence="4" id="KW-1185">Reference proteome</keyword>
<accession>A0A9N9MJK0</accession>
<sequence>MGLINEKYDLNLETRAEFDYLKTDFLEGRNVVEQDTFVLRIHRGKVFEEFLEAFKENIVVIDNIKIVMILPNGEIEQGEDMGEVLRDSLAEFWTTFYDRCTTGTTFKIPYIRHDFAPVFIKSCIDNSAIVDEELVENFLNYISDSDSKMVKDSFIDCENVDSDEILEFVSGYDSKWNLTKDNIKQLIRDIAHKEPIQKPSFVIKCFHQIISKSSITLEVIQNLYTDLQPSVKNCLKQIILQKKEENLIIEEIQTFSYLKKYIKESDSKTRQALLRFCTGSDLPVGKITVDFNASSGHSRTPIGHTWSGILELPFTYENFPTFRSELNNILNSNIWVMNVI</sequence>
<evidence type="ECO:0000259" key="2">
    <source>
        <dbReference type="Pfam" id="PF00632"/>
    </source>
</evidence>
<gene>
    <name evidence="3" type="ORF">CEUTPL_LOCUS4273</name>
</gene>
<dbReference type="GO" id="GO:0004842">
    <property type="term" value="F:ubiquitin-protein transferase activity"/>
    <property type="evidence" value="ECO:0007669"/>
    <property type="project" value="InterPro"/>
</dbReference>
<proteinExistence type="predicted"/>